<dbReference type="AlphaFoldDB" id="A0A9Q0I9Q6"/>
<reference evidence="1" key="1">
    <citation type="submission" date="2022-07" db="EMBL/GenBank/DDBJ databases">
        <title>Chromosome-level genome of Muraenolepis orangiensis.</title>
        <authorList>
            <person name="Kim J."/>
        </authorList>
    </citation>
    <scope>NUCLEOTIDE SEQUENCE</scope>
    <source>
        <strain evidence="1">KU_S4_2022</strain>
        <tissue evidence="1">Muscle</tissue>
    </source>
</reference>
<gene>
    <name evidence="1" type="ORF">NHX12_009675</name>
</gene>
<sequence length="114" mass="12464">MLCKVRLNWTLEQTQGGGGGVEIQGGETQGGPTATVPTAKTESFLFPILHQVVGFHKGLSVVWGTSQTLQWICTTLQEVRTVRTIGGVLWWRSSQVIGSYGRQSYAVSLEHLFS</sequence>
<name>A0A9Q0I9Q6_9TELE</name>
<evidence type="ECO:0000313" key="2">
    <source>
        <dbReference type="Proteomes" id="UP001148018"/>
    </source>
</evidence>
<dbReference type="Proteomes" id="UP001148018">
    <property type="component" value="Unassembled WGS sequence"/>
</dbReference>
<protein>
    <submittedName>
        <fullName evidence="1">Uncharacterized protein</fullName>
    </submittedName>
</protein>
<organism evidence="1 2">
    <name type="scientific">Muraenolepis orangiensis</name>
    <name type="common">Patagonian moray cod</name>
    <dbReference type="NCBI Taxonomy" id="630683"/>
    <lineage>
        <taxon>Eukaryota</taxon>
        <taxon>Metazoa</taxon>
        <taxon>Chordata</taxon>
        <taxon>Craniata</taxon>
        <taxon>Vertebrata</taxon>
        <taxon>Euteleostomi</taxon>
        <taxon>Actinopterygii</taxon>
        <taxon>Neopterygii</taxon>
        <taxon>Teleostei</taxon>
        <taxon>Neoteleostei</taxon>
        <taxon>Acanthomorphata</taxon>
        <taxon>Zeiogadaria</taxon>
        <taxon>Gadariae</taxon>
        <taxon>Gadiformes</taxon>
        <taxon>Muraenolepidoidei</taxon>
        <taxon>Muraenolepididae</taxon>
        <taxon>Muraenolepis</taxon>
    </lineage>
</organism>
<comment type="caution">
    <text evidence="1">The sequence shown here is derived from an EMBL/GenBank/DDBJ whole genome shotgun (WGS) entry which is preliminary data.</text>
</comment>
<proteinExistence type="predicted"/>
<dbReference type="EMBL" id="JANIIK010000115">
    <property type="protein sequence ID" value="KAJ3588821.1"/>
    <property type="molecule type" value="Genomic_DNA"/>
</dbReference>
<accession>A0A9Q0I9Q6</accession>
<keyword evidence="2" id="KW-1185">Reference proteome</keyword>
<evidence type="ECO:0000313" key="1">
    <source>
        <dbReference type="EMBL" id="KAJ3588821.1"/>
    </source>
</evidence>